<dbReference type="GeneID" id="20642621"/>
<proteinExistence type="predicted"/>
<dbReference type="EMBL" id="JH159160">
    <property type="protein sequence ID" value="EGZ09168.1"/>
    <property type="molecule type" value="Genomic_DNA"/>
</dbReference>
<reference evidence="1 2" key="1">
    <citation type="journal article" date="2006" name="Science">
        <title>Phytophthora genome sequences uncover evolutionary origins and mechanisms of pathogenesis.</title>
        <authorList>
            <person name="Tyler B.M."/>
            <person name="Tripathy S."/>
            <person name="Zhang X."/>
            <person name="Dehal P."/>
            <person name="Jiang R.H."/>
            <person name="Aerts A."/>
            <person name="Arredondo F.D."/>
            <person name="Baxter L."/>
            <person name="Bensasson D."/>
            <person name="Beynon J.L."/>
            <person name="Chapman J."/>
            <person name="Damasceno C.M."/>
            <person name="Dorrance A.E."/>
            <person name="Dou D."/>
            <person name="Dickerman A.W."/>
            <person name="Dubchak I.L."/>
            <person name="Garbelotto M."/>
            <person name="Gijzen M."/>
            <person name="Gordon S.G."/>
            <person name="Govers F."/>
            <person name="Grunwald N.J."/>
            <person name="Huang W."/>
            <person name="Ivors K.L."/>
            <person name="Jones R.W."/>
            <person name="Kamoun S."/>
            <person name="Krampis K."/>
            <person name="Lamour K.H."/>
            <person name="Lee M.K."/>
            <person name="McDonald W.H."/>
            <person name="Medina M."/>
            <person name="Meijer H.J."/>
            <person name="Nordberg E.K."/>
            <person name="Maclean D.J."/>
            <person name="Ospina-Giraldo M.D."/>
            <person name="Morris P.F."/>
            <person name="Phuntumart V."/>
            <person name="Putnam N.H."/>
            <person name="Rash S."/>
            <person name="Rose J.K."/>
            <person name="Sakihama Y."/>
            <person name="Salamov A.A."/>
            <person name="Savidor A."/>
            <person name="Scheuring C.F."/>
            <person name="Smith B.M."/>
            <person name="Sobral B.W."/>
            <person name="Terry A."/>
            <person name="Torto-Alalibo T.A."/>
            <person name="Win J."/>
            <person name="Xu Z."/>
            <person name="Zhang H."/>
            <person name="Grigoriev I.V."/>
            <person name="Rokhsar D.S."/>
            <person name="Boore J.L."/>
        </authorList>
    </citation>
    <scope>NUCLEOTIDE SEQUENCE [LARGE SCALE GENOMIC DNA]</scope>
    <source>
        <strain evidence="1 2">P6497</strain>
    </source>
</reference>
<evidence type="ECO:0000313" key="2">
    <source>
        <dbReference type="Proteomes" id="UP000002640"/>
    </source>
</evidence>
<dbReference type="KEGG" id="psoj:PHYSODRAFT_305906"/>
<evidence type="ECO:0000313" key="1">
    <source>
        <dbReference type="EMBL" id="EGZ09168.1"/>
    </source>
</evidence>
<dbReference type="InParanoid" id="G5A763"/>
<name>G5A763_PHYSP</name>
<sequence>MLTRHLVQSLPPIAVTHAFARCNEPLSTDIQPAIHVDSVSCDWIRMCLASSSVALTARLVRGPARWSNPRGPPKTGRGMHVLVLAQYRRQSALATTGLKPSTRSPRVQLQQCCTGPHLSLPYYPPSYTAELETKVSLRRKPRWLS</sequence>
<accession>G5A763</accession>
<dbReference type="AlphaFoldDB" id="G5A763"/>
<dbReference type="RefSeq" id="XP_009535801.1">
    <property type="nucleotide sequence ID" value="XM_009537506.1"/>
</dbReference>
<gene>
    <name evidence="1" type="ORF">PHYSODRAFT_305906</name>
</gene>
<keyword evidence="2" id="KW-1185">Reference proteome</keyword>
<organism evidence="1 2">
    <name type="scientific">Phytophthora sojae (strain P6497)</name>
    <name type="common">Soybean stem and root rot agent</name>
    <name type="synonym">Phytophthora megasperma f. sp. glycines</name>
    <dbReference type="NCBI Taxonomy" id="1094619"/>
    <lineage>
        <taxon>Eukaryota</taxon>
        <taxon>Sar</taxon>
        <taxon>Stramenopiles</taxon>
        <taxon>Oomycota</taxon>
        <taxon>Peronosporomycetes</taxon>
        <taxon>Peronosporales</taxon>
        <taxon>Peronosporaceae</taxon>
        <taxon>Phytophthora</taxon>
    </lineage>
</organism>
<protein>
    <submittedName>
        <fullName evidence="1">Uncharacterized protein</fullName>
    </submittedName>
</protein>
<dbReference type="Proteomes" id="UP000002640">
    <property type="component" value="Unassembled WGS sequence"/>
</dbReference>